<feature type="transmembrane region" description="Helical" evidence="6">
    <location>
        <begin position="287"/>
        <end position="304"/>
    </location>
</feature>
<proteinExistence type="inferred from homology"/>
<evidence type="ECO:0000256" key="3">
    <source>
        <dbReference type="ARBA" id="ARBA00022692"/>
    </source>
</evidence>
<dbReference type="PANTHER" id="PTHR31632">
    <property type="entry name" value="IRON TRANSPORTER FTH1"/>
    <property type="match status" value="1"/>
</dbReference>
<protein>
    <recommendedName>
        <fullName evidence="9">High-affinity iron transporter</fullName>
    </recommendedName>
</protein>
<dbReference type="InterPro" id="IPR004923">
    <property type="entry name" value="FTR1/Fip1/EfeU"/>
</dbReference>
<keyword evidence="8" id="KW-1185">Reference proteome</keyword>
<organism evidence="7 8">
    <name type="scientific">Alicyclobacillus cellulosilyticus</name>
    <dbReference type="NCBI Taxonomy" id="1003997"/>
    <lineage>
        <taxon>Bacteria</taxon>
        <taxon>Bacillati</taxon>
        <taxon>Bacillota</taxon>
        <taxon>Bacilli</taxon>
        <taxon>Bacillales</taxon>
        <taxon>Alicyclobacillaceae</taxon>
        <taxon>Alicyclobacillus</taxon>
    </lineage>
</organism>
<dbReference type="GO" id="GO:0015093">
    <property type="term" value="F:ferrous iron transmembrane transporter activity"/>
    <property type="evidence" value="ECO:0007669"/>
    <property type="project" value="TreeGrafter"/>
</dbReference>
<dbReference type="Proteomes" id="UP000637695">
    <property type="component" value="Unassembled WGS sequence"/>
</dbReference>
<dbReference type="EMBL" id="BMOY01000006">
    <property type="protein sequence ID" value="GGI99236.1"/>
    <property type="molecule type" value="Genomic_DNA"/>
</dbReference>
<comment type="caution">
    <text evidence="7">The sequence shown here is derived from an EMBL/GenBank/DDBJ whole genome shotgun (WGS) entry which is preliminary data.</text>
</comment>
<evidence type="ECO:0000313" key="7">
    <source>
        <dbReference type="EMBL" id="GGI99236.1"/>
    </source>
</evidence>
<dbReference type="PANTHER" id="PTHR31632:SF2">
    <property type="entry name" value="PLASMA MEMBRANE IRON PERMEASE"/>
    <property type="match status" value="1"/>
</dbReference>
<accession>A0A917NGP4</accession>
<evidence type="ECO:0008006" key="9">
    <source>
        <dbReference type="Google" id="ProtNLM"/>
    </source>
</evidence>
<evidence type="ECO:0000256" key="6">
    <source>
        <dbReference type="SAM" id="Phobius"/>
    </source>
</evidence>
<reference evidence="7" key="1">
    <citation type="journal article" date="2014" name="Int. J. Syst. Evol. Microbiol.">
        <title>Complete genome sequence of Corynebacterium casei LMG S-19264T (=DSM 44701T), isolated from a smear-ripened cheese.</title>
        <authorList>
            <consortium name="US DOE Joint Genome Institute (JGI-PGF)"/>
            <person name="Walter F."/>
            <person name="Albersmeier A."/>
            <person name="Kalinowski J."/>
            <person name="Ruckert C."/>
        </authorList>
    </citation>
    <scope>NUCLEOTIDE SEQUENCE</scope>
    <source>
        <strain evidence="7">JCM 18487</strain>
    </source>
</reference>
<comment type="subcellular location">
    <subcellularLocation>
        <location evidence="1">Membrane</location>
        <topology evidence="1">Multi-pass membrane protein</topology>
    </subcellularLocation>
</comment>
<dbReference type="AlphaFoldDB" id="A0A917NGP4"/>
<dbReference type="RefSeq" id="WP_188881049.1">
    <property type="nucleotide sequence ID" value="NZ_BMOY01000006.1"/>
</dbReference>
<feature type="transmembrane region" description="Helical" evidence="6">
    <location>
        <begin position="43"/>
        <end position="66"/>
    </location>
</feature>
<keyword evidence="3 6" id="KW-0812">Transmembrane</keyword>
<feature type="transmembrane region" description="Helical" evidence="6">
    <location>
        <begin position="233"/>
        <end position="252"/>
    </location>
</feature>
<feature type="transmembrane region" description="Helical" evidence="6">
    <location>
        <begin position="87"/>
        <end position="106"/>
    </location>
</feature>
<evidence type="ECO:0000256" key="2">
    <source>
        <dbReference type="ARBA" id="ARBA00008333"/>
    </source>
</evidence>
<evidence type="ECO:0000256" key="5">
    <source>
        <dbReference type="ARBA" id="ARBA00023136"/>
    </source>
</evidence>
<sequence length="327" mass="35287">MSASIRNLLLGLAASVVIAAMVWQGLAAHGNPDPTASHLTRAAAILDTGILVFREGLEAILVLAAITASLMRTQTSYWRPVAQGSGLAFLATLATWVVVVALISAVRAPEYDVQAATGLLAVIVLLVVMNWFFHRVYWTGWIAHHNRKKQDILALAQDAGGRLTPAVYRGLVLLGFSAMYREGFEIVLFLQSIRLQVGSGAVLWGALTGMGLTGLVAMLTFAAHRKLPYKKMLVLTGIMLGVVLVVMVGETVQEMQQAGWLSTTPIGVDFPGWINVWFATFPNIEGLTGQAFAALFVVGSYFAAEYLRVWKPRRQALAASNANGIHD</sequence>
<comment type="similarity">
    <text evidence="2">Belongs to the oxidase-dependent Fe transporter (OFeT) (TC 9.A.10.1) family.</text>
</comment>
<evidence type="ECO:0000256" key="1">
    <source>
        <dbReference type="ARBA" id="ARBA00004141"/>
    </source>
</evidence>
<gene>
    <name evidence="7" type="ORF">GCM10010885_05850</name>
</gene>
<keyword evidence="5 6" id="KW-0472">Membrane</keyword>
<feature type="transmembrane region" description="Helical" evidence="6">
    <location>
        <begin position="201"/>
        <end position="221"/>
    </location>
</feature>
<evidence type="ECO:0000256" key="4">
    <source>
        <dbReference type="ARBA" id="ARBA00022989"/>
    </source>
</evidence>
<feature type="transmembrane region" description="Helical" evidence="6">
    <location>
        <begin position="118"/>
        <end position="138"/>
    </location>
</feature>
<dbReference type="GO" id="GO:0033573">
    <property type="term" value="C:high-affinity iron permease complex"/>
    <property type="evidence" value="ECO:0007669"/>
    <property type="project" value="InterPro"/>
</dbReference>
<keyword evidence="4 6" id="KW-1133">Transmembrane helix</keyword>
<evidence type="ECO:0000313" key="8">
    <source>
        <dbReference type="Proteomes" id="UP000637695"/>
    </source>
</evidence>
<reference evidence="7" key="2">
    <citation type="submission" date="2020-09" db="EMBL/GenBank/DDBJ databases">
        <authorList>
            <person name="Sun Q."/>
            <person name="Ohkuma M."/>
        </authorList>
    </citation>
    <scope>NUCLEOTIDE SEQUENCE</scope>
    <source>
        <strain evidence="7">JCM 18487</strain>
    </source>
</reference>
<name>A0A917NGP4_9BACL</name>